<proteinExistence type="predicted"/>
<dbReference type="InterPro" id="IPR058240">
    <property type="entry name" value="rSAM_sf"/>
</dbReference>
<dbReference type="InterPro" id="IPR050377">
    <property type="entry name" value="Radical_SAM_PqqE_MftC-like"/>
</dbReference>
<evidence type="ECO:0000313" key="8">
    <source>
        <dbReference type="Proteomes" id="UP000185678"/>
    </source>
</evidence>
<dbReference type="SFLD" id="SFLDG01103">
    <property type="entry name" value="Uncharacterised_Radical_SAM_Su"/>
    <property type="match status" value="1"/>
</dbReference>
<dbReference type="SFLD" id="SFLDS00029">
    <property type="entry name" value="Radical_SAM"/>
    <property type="match status" value="1"/>
</dbReference>
<dbReference type="GO" id="GO:0051536">
    <property type="term" value="F:iron-sulfur cluster binding"/>
    <property type="evidence" value="ECO:0007669"/>
    <property type="project" value="UniProtKB-KW"/>
</dbReference>
<name>A0A1N7P303_9PROT</name>
<dbReference type="PANTHER" id="PTHR11228">
    <property type="entry name" value="RADICAL SAM DOMAIN PROTEIN"/>
    <property type="match status" value="1"/>
</dbReference>
<dbReference type="InterPro" id="IPR024032">
    <property type="entry name" value="rSAM_paired_HxsC"/>
</dbReference>
<evidence type="ECO:0000313" key="7">
    <source>
        <dbReference type="EMBL" id="SIT04954.1"/>
    </source>
</evidence>
<keyword evidence="5" id="KW-0411">Iron-sulfur</keyword>
<dbReference type="Pfam" id="PF04055">
    <property type="entry name" value="Radical_SAM"/>
    <property type="match status" value="1"/>
</dbReference>
<keyword evidence="8" id="KW-1185">Reference proteome</keyword>
<keyword evidence="2" id="KW-0949">S-adenosyl-L-methionine</keyword>
<dbReference type="GO" id="GO:0003824">
    <property type="term" value="F:catalytic activity"/>
    <property type="evidence" value="ECO:0007669"/>
    <property type="project" value="InterPro"/>
</dbReference>
<dbReference type="Proteomes" id="UP000185678">
    <property type="component" value="Unassembled WGS sequence"/>
</dbReference>
<dbReference type="GO" id="GO:0046872">
    <property type="term" value="F:metal ion binding"/>
    <property type="evidence" value="ECO:0007669"/>
    <property type="project" value="UniProtKB-KW"/>
</dbReference>
<evidence type="ECO:0000256" key="4">
    <source>
        <dbReference type="ARBA" id="ARBA00023004"/>
    </source>
</evidence>
<evidence type="ECO:0000259" key="6">
    <source>
        <dbReference type="PROSITE" id="PS51918"/>
    </source>
</evidence>
<dbReference type="EMBL" id="FTOA01000006">
    <property type="protein sequence ID" value="SIT04954.1"/>
    <property type="molecule type" value="Genomic_DNA"/>
</dbReference>
<sequence length="380" mass="42039">MLTLNGKALAWGGSAERTLWKLTSNPALPVVLREKMAFLQRGNGPLPQGFGAYILPPEQQGIPPCAHWLHLPPDFAYLAEGDIISVNAGRIRTLWRQNSPHNAVLLTERCDNNCVMCSQPPKNIEDHWLVAEAMDLVRMIPPSAPVLGFTGGEPALLGQRLIDLLALTRARLPTTAVHLLSNGRGFADPAFSDAYAAIQHPDLMVGIPLYAADPAQHDYIVQARGAFDQTVRGILALKERGQRVEVRVVLHRQTIEGLPALAQFIARNLQFIDQVALMGLEVTGFARANLDQVWIDPADYRPTLENAVALLRDYQVPVRIYNHPLCLLGEMAAQYSVKSISDWKNEYVAECAACTRRQDCGGFFSSGARYRYSPSLRPFL</sequence>
<keyword evidence="4" id="KW-0408">Iron</keyword>
<accession>A0A1N7P303</accession>
<keyword evidence="3" id="KW-0479">Metal-binding</keyword>
<dbReference type="STRING" id="80876.SAMN05421779_10623"/>
<evidence type="ECO:0000256" key="2">
    <source>
        <dbReference type="ARBA" id="ARBA00022691"/>
    </source>
</evidence>
<protein>
    <submittedName>
        <fullName evidence="7">His-Xaa-Ser system radical SAM maturase HxsC</fullName>
    </submittedName>
</protein>
<dbReference type="CDD" id="cd01335">
    <property type="entry name" value="Radical_SAM"/>
    <property type="match status" value="1"/>
</dbReference>
<dbReference type="NCBIfam" id="TIGR03977">
    <property type="entry name" value="rSAM_pair_HxsC"/>
    <property type="match status" value="1"/>
</dbReference>
<dbReference type="InterPro" id="IPR013785">
    <property type="entry name" value="Aldolase_TIM"/>
</dbReference>
<dbReference type="PROSITE" id="PS51918">
    <property type="entry name" value="RADICAL_SAM"/>
    <property type="match status" value="1"/>
</dbReference>
<dbReference type="AlphaFoldDB" id="A0A1N7P303"/>
<evidence type="ECO:0000256" key="5">
    <source>
        <dbReference type="ARBA" id="ARBA00023014"/>
    </source>
</evidence>
<dbReference type="Gene3D" id="3.20.20.70">
    <property type="entry name" value="Aldolase class I"/>
    <property type="match status" value="1"/>
</dbReference>
<feature type="domain" description="Radical SAM core" evidence="6">
    <location>
        <begin position="96"/>
        <end position="321"/>
    </location>
</feature>
<dbReference type="OrthoDB" id="4501241at2"/>
<dbReference type="SUPFAM" id="SSF102114">
    <property type="entry name" value="Radical SAM enzymes"/>
    <property type="match status" value="1"/>
</dbReference>
<evidence type="ECO:0000256" key="1">
    <source>
        <dbReference type="ARBA" id="ARBA00001966"/>
    </source>
</evidence>
<comment type="cofactor">
    <cofactor evidence="1">
        <name>[4Fe-4S] cluster</name>
        <dbReference type="ChEBI" id="CHEBI:49883"/>
    </cofactor>
</comment>
<reference evidence="7 8" key="1">
    <citation type="submission" date="2017-01" db="EMBL/GenBank/DDBJ databases">
        <authorList>
            <person name="Mah S.A."/>
            <person name="Swanson W.J."/>
            <person name="Moy G.W."/>
            <person name="Vacquier V.D."/>
        </authorList>
    </citation>
    <scope>NUCLEOTIDE SEQUENCE [LARGE SCALE GENOMIC DNA]</scope>
    <source>
        <strain evidence="7 8">DSM 11589</strain>
    </source>
</reference>
<gene>
    <name evidence="7" type="ORF">SAMN05421779_10623</name>
</gene>
<dbReference type="PANTHER" id="PTHR11228:SF7">
    <property type="entry name" value="PQQA PEPTIDE CYCLASE"/>
    <property type="match status" value="1"/>
</dbReference>
<dbReference type="InterPro" id="IPR007197">
    <property type="entry name" value="rSAM"/>
</dbReference>
<evidence type="ECO:0000256" key="3">
    <source>
        <dbReference type="ARBA" id="ARBA00022723"/>
    </source>
</evidence>
<organism evidence="7 8">
    <name type="scientific">Insolitispirillum peregrinum</name>
    <dbReference type="NCBI Taxonomy" id="80876"/>
    <lineage>
        <taxon>Bacteria</taxon>
        <taxon>Pseudomonadati</taxon>
        <taxon>Pseudomonadota</taxon>
        <taxon>Alphaproteobacteria</taxon>
        <taxon>Rhodospirillales</taxon>
        <taxon>Novispirillaceae</taxon>
        <taxon>Insolitispirillum</taxon>
    </lineage>
</organism>
<dbReference type="SFLD" id="SFLDG01067">
    <property type="entry name" value="SPASM/twitch_domain_containing"/>
    <property type="match status" value="1"/>
</dbReference>